<proteinExistence type="predicted"/>
<reference evidence="2" key="2">
    <citation type="journal article" date="2023" name="IMA Fungus">
        <title>Comparative genomic study of the Penicillium genus elucidates a diverse pangenome and 15 lateral gene transfer events.</title>
        <authorList>
            <person name="Petersen C."/>
            <person name="Sorensen T."/>
            <person name="Nielsen M.R."/>
            <person name="Sondergaard T.E."/>
            <person name="Sorensen J.L."/>
            <person name="Fitzpatrick D.A."/>
            <person name="Frisvad J.C."/>
            <person name="Nielsen K.L."/>
        </authorList>
    </citation>
    <scope>NUCLEOTIDE SEQUENCE</scope>
    <source>
        <strain evidence="2">IBT 34128</strain>
    </source>
</reference>
<evidence type="ECO:0000313" key="3">
    <source>
        <dbReference type="Proteomes" id="UP001141434"/>
    </source>
</evidence>
<dbReference type="OrthoDB" id="4509855at2759"/>
<dbReference type="RefSeq" id="XP_056516410.1">
    <property type="nucleotide sequence ID" value="XM_056651560.1"/>
</dbReference>
<feature type="compositionally biased region" description="Basic residues" evidence="1">
    <location>
        <begin position="42"/>
        <end position="61"/>
    </location>
</feature>
<evidence type="ECO:0000256" key="1">
    <source>
        <dbReference type="SAM" id="MobiDB-lite"/>
    </source>
</evidence>
<reference evidence="2" key="1">
    <citation type="submission" date="2022-11" db="EMBL/GenBank/DDBJ databases">
        <authorList>
            <person name="Petersen C."/>
        </authorList>
    </citation>
    <scope>NUCLEOTIDE SEQUENCE</scope>
    <source>
        <strain evidence="2">IBT 34128</strain>
    </source>
</reference>
<feature type="region of interest" description="Disordered" evidence="1">
    <location>
        <begin position="1"/>
        <end position="92"/>
    </location>
</feature>
<dbReference type="AlphaFoldDB" id="A0A9W9GB44"/>
<accession>A0A9W9GB44</accession>
<organism evidence="2 3">
    <name type="scientific">Penicillium alfredii</name>
    <dbReference type="NCBI Taxonomy" id="1506179"/>
    <lineage>
        <taxon>Eukaryota</taxon>
        <taxon>Fungi</taxon>
        <taxon>Dikarya</taxon>
        <taxon>Ascomycota</taxon>
        <taxon>Pezizomycotina</taxon>
        <taxon>Eurotiomycetes</taxon>
        <taxon>Eurotiomycetidae</taxon>
        <taxon>Eurotiales</taxon>
        <taxon>Aspergillaceae</taxon>
        <taxon>Penicillium</taxon>
    </lineage>
</organism>
<dbReference type="Proteomes" id="UP001141434">
    <property type="component" value="Unassembled WGS sequence"/>
</dbReference>
<protein>
    <submittedName>
        <fullName evidence="2">Uncharacterized protein</fullName>
    </submittedName>
</protein>
<evidence type="ECO:0000313" key="2">
    <source>
        <dbReference type="EMBL" id="KAJ5115218.1"/>
    </source>
</evidence>
<name>A0A9W9GB44_9EURO</name>
<gene>
    <name evidence="2" type="ORF">NUU61_000977</name>
</gene>
<comment type="caution">
    <text evidence="2">The sequence shown here is derived from an EMBL/GenBank/DDBJ whole genome shotgun (WGS) entry which is preliminary data.</text>
</comment>
<feature type="compositionally biased region" description="Basic and acidic residues" evidence="1">
    <location>
        <begin position="72"/>
        <end position="81"/>
    </location>
</feature>
<dbReference type="EMBL" id="JAPMSZ010000001">
    <property type="protein sequence ID" value="KAJ5115218.1"/>
    <property type="molecule type" value="Genomic_DNA"/>
</dbReference>
<feature type="compositionally biased region" description="Basic and acidic residues" evidence="1">
    <location>
        <begin position="1"/>
        <end position="40"/>
    </location>
</feature>
<dbReference type="GeneID" id="81390728"/>
<keyword evidence="3" id="KW-1185">Reference proteome</keyword>
<sequence>MSGLLHKAEDALHGHHHDPNKSADHTSHHATQRNENESHGNHAQKHHHHDAIGHHPGHHHSHSTDTTNNDFQADRKYDHALKGGSAGVGFEE</sequence>